<sequence length="228" mass="26460">MPNKADSLLNFHEFKEKKQRLAEEKASNIYDMARGYAERSANIREKVRGKHIFCSMTGISNAEPLSDWLEEAFFQWFLFDYKTISGKTIFHTFLYSRQQQWTEPDFIQGALFLTAALEPVEITEVHSDREFKARNLTASCKEVQIKSAASRNVSKGYAFLRKIPLLTKEMLVGDIFVVNTPERIDMLLKDYKKASLEHNGLAWRTYLKENSMKYAFSPDVQTLHSHSE</sequence>
<proteinExistence type="predicted"/>
<gene>
    <name evidence="1" type="ORF">DFR59_103383</name>
</gene>
<evidence type="ECO:0000313" key="1">
    <source>
        <dbReference type="EMBL" id="RDI44311.1"/>
    </source>
</evidence>
<dbReference type="RefSeq" id="WP_114745179.1">
    <property type="nucleotide sequence ID" value="NZ_QQAY01000003.1"/>
</dbReference>
<organism evidence="1 2">
    <name type="scientific">Falsibacillus pallidus</name>
    <dbReference type="NCBI Taxonomy" id="493781"/>
    <lineage>
        <taxon>Bacteria</taxon>
        <taxon>Bacillati</taxon>
        <taxon>Bacillota</taxon>
        <taxon>Bacilli</taxon>
        <taxon>Bacillales</taxon>
        <taxon>Bacillaceae</taxon>
        <taxon>Falsibacillus</taxon>
    </lineage>
</organism>
<dbReference type="OrthoDB" id="2989520at2"/>
<name>A0A370GKV3_9BACI</name>
<reference evidence="1 2" key="1">
    <citation type="submission" date="2018-07" db="EMBL/GenBank/DDBJ databases">
        <title>Genomic Encyclopedia of Type Strains, Phase IV (KMG-IV): sequencing the most valuable type-strain genomes for metagenomic binning, comparative biology and taxonomic classification.</title>
        <authorList>
            <person name="Goeker M."/>
        </authorList>
    </citation>
    <scope>NUCLEOTIDE SEQUENCE [LARGE SCALE GENOMIC DNA]</scope>
    <source>
        <strain evidence="1 2">DSM 25281</strain>
    </source>
</reference>
<evidence type="ECO:0000313" key="2">
    <source>
        <dbReference type="Proteomes" id="UP000255326"/>
    </source>
</evidence>
<accession>A0A370GKV3</accession>
<comment type="caution">
    <text evidence="1">The sequence shown here is derived from an EMBL/GenBank/DDBJ whole genome shotgun (WGS) entry which is preliminary data.</text>
</comment>
<dbReference type="Proteomes" id="UP000255326">
    <property type="component" value="Unassembled WGS sequence"/>
</dbReference>
<protein>
    <submittedName>
        <fullName evidence="1">Uncharacterized protein</fullName>
    </submittedName>
</protein>
<keyword evidence="2" id="KW-1185">Reference proteome</keyword>
<dbReference type="EMBL" id="QQAY01000003">
    <property type="protein sequence ID" value="RDI44311.1"/>
    <property type="molecule type" value="Genomic_DNA"/>
</dbReference>
<dbReference type="AlphaFoldDB" id="A0A370GKV3"/>